<name>A0A3M7MDT1_9PLEO</name>
<dbReference type="Proteomes" id="UP000265663">
    <property type="component" value="Unassembled WGS sequence"/>
</dbReference>
<keyword evidence="2 5" id="KW-0378">Hydrolase</keyword>
<dbReference type="OrthoDB" id="1930084at2759"/>
<dbReference type="GO" id="GO:0004722">
    <property type="term" value="F:protein serine/threonine phosphatase activity"/>
    <property type="evidence" value="ECO:0007669"/>
    <property type="project" value="UniProtKB-EC"/>
</dbReference>
<comment type="similarity">
    <text evidence="5">Belongs to the PPP phosphatase family.</text>
</comment>
<dbReference type="InterPro" id="IPR047129">
    <property type="entry name" value="PPA2-like"/>
</dbReference>
<evidence type="ECO:0000256" key="3">
    <source>
        <dbReference type="ARBA" id="ARBA00023211"/>
    </source>
</evidence>
<dbReference type="GO" id="GO:0046872">
    <property type="term" value="F:metal ion binding"/>
    <property type="evidence" value="ECO:0007669"/>
    <property type="project" value="UniProtKB-KW"/>
</dbReference>
<dbReference type="EC" id="3.1.3.16" evidence="5"/>
<dbReference type="PANTHER" id="PTHR45619">
    <property type="entry name" value="SERINE/THREONINE-PROTEIN PHOSPHATASE PP2A-RELATED"/>
    <property type="match status" value="1"/>
</dbReference>
<dbReference type="EMBL" id="KE747833">
    <property type="protein sequence ID" value="RMZ72628.1"/>
    <property type="molecule type" value="Genomic_DNA"/>
</dbReference>
<sequence length="304" mass="34675">MPASVDLDECISRLSKKELLAESVVEAICAKTKELLMKESNVVHIRAPVTVVGDIHGQFFDMMEIFKIGGPCPDTNYLFLVETISLLVCLKLRYPHRVHLIRGNHESRGVTQSYGFYTECSRKYGNANVWHYFTDMFDFLTLSVVINDQIFCVHGGLSPSIHSIDQIKIIDRFREIPHEGPMADLVWSDPDPERDEFSLSPRGAGYTFGAQVVKKFLQVNSMSHILRAHQLCQEGYQILYDDRLSTVWSAPNYCYRCGNMASVLEVSDTGERFFNVFDASPDNDVHRAEQQQQQGKEVTTEYFL</sequence>
<dbReference type="Gene3D" id="3.60.21.10">
    <property type="match status" value="1"/>
</dbReference>
<keyword evidence="1" id="KW-0479">Metal-binding</keyword>
<dbReference type="PROSITE" id="PS00125">
    <property type="entry name" value="SER_THR_PHOSPHATASE"/>
    <property type="match status" value="1"/>
</dbReference>
<dbReference type="AlphaFoldDB" id="A0A3M7MDT1"/>
<evidence type="ECO:0000313" key="7">
    <source>
        <dbReference type="EMBL" id="RMZ72628.1"/>
    </source>
</evidence>
<evidence type="ECO:0000256" key="5">
    <source>
        <dbReference type="RuleBase" id="RU004273"/>
    </source>
</evidence>
<comment type="catalytic activity">
    <reaction evidence="4 5">
        <text>O-phospho-L-threonyl-[protein] + H2O = L-threonyl-[protein] + phosphate</text>
        <dbReference type="Rhea" id="RHEA:47004"/>
        <dbReference type="Rhea" id="RHEA-COMP:11060"/>
        <dbReference type="Rhea" id="RHEA-COMP:11605"/>
        <dbReference type="ChEBI" id="CHEBI:15377"/>
        <dbReference type="ChEBI" id="CHEBI:30013"/>
        <dbReference type="ChEBI" id="CHEBI:43474"/>
        <dbReference type="ChEBI" id="CHEBI:61977"/>
        <dbReference type="EC" id="3.1.3.16"/>
    </reaction>
</comment>
<gene>
    <name evidence="7" type="ORF">GMOD_00007638</name>
</gene>
<evidence type="ECO:0000256" key="4">
    <source>
        <dbReference type="ARBA" id="ARBA00048336"/>
    </source>
</evidence>
<dbReference type="Pfam" id="PF00149">
    <property type="entry name" value="Metallophos"/>
    <property type="match status" value="1"/>
</dbReference>
<accession>A0A3M7MDT1</accession>
<dbReference type="SMART" id="SM00156">
    <property type="entry name" value="PP2Ac"/>
    <property type="match status" value="1"/>
</dbReference>
<evidence type="ECO:0000259" key="6">
    <source>
        <dbReference type="PROSITE" id="PS00125"/>
    </source>
</evidence>
<proteinExistence type="inferred from homology"/>
<keyword evidence="8" id="KW-1185">Reference proteome</keyword>
<dbReference type="PRINTS" id="PR00114">
    <property type="entry name" value="STPHPHTASE"/>
</dbReference>
<reference evidence="7 8" key="1">
    <citation type="journal article" date="2014" name="PLoS ONE">
        <title>De novo Genome Assembly of the Fungal Plant Pathogen Pyrenophora semeniperda.</title>
        <authorList>
            <person name="Soliai M.M."/>
            <person name="Meyer S.E."/>
            <person name="Udall J.A."/>
            <person name="Elzinga D.E."/>
            <person name="Hermansen R.A."/>
            <person name="Bodily P.M."/>
            <person name="Hart A.A."/>
            <person name="Coleman C.E."/>
        </authorList>
    </citation>
    <scope>NUCLEOTIDE SEQUENCE [LARGE SCALE GENOMIC DNA]</scope>
    <source>
        <strain evidence="7 8">CCB06</strain>
        <tissue evidence="7">Mycelium</tissue>
    </source>
</reference>
<evidence type="ECO:0000256" key="2">
    <source>
        <dbReference type="ARBA" id="ARBA00022801"/>
    </source>
</evidence>
<dbReference type="CDD" id="cd07415">
    <property type="entry name" value="MPP_PP2A_PP4_PP6"/>
    <property type="match status" value="1"/>
</dbReference>
<dbReference type="InterPro" id="IPR029052">
    <property type="entry name" value="Metallo-depent_PP-like"/>
</dbReference>
<keyword evidence="3" id="KW-0464">Manganese</keyword>
<dbReference type="SUPFAM" id="SSF56300">
    <property type="entry name" value="Metallo-dependent phosphatases"/>
    <property type="match status" value="1"/>
</dbReference>
<evidence type="ECO:0000256" key="1">
    <source>
        <dbReference type="ARBA" id="ARBA00022723"/>
    </source>
</evidence>
<protein>
    <recommendedName>
        <fullName evidence="5">Serine/threonine-protein phosphatase</fullName>
        <ecNumber evidence="5">3.1.3.16</ecNumber>
    </recommendedName>
</protein>
<feature type="domain" description="Serine/threonine specific protein phosphatases" evidence="6">
    <location>
        <begin position="101"/>
        <end position="106"/>
    </location>
</feature>
<dbReference type="InterPro" id="IPR006186">
    <property type="entry name" value="Ser/Thr-sp_prot-phosphatase"/>
</dbReference>
<evidence type="ECO:0000313" key="8">
    <source>
        <dbReference type="Proteomes" id="UP000265663"/>
    </source>
</evidence>
<organism evidence="7 8">
    <name type="scientific">Pyrenophora seminiperda CCB06</name>
    <dbReference type="NCBI Taxonomy" id="1302712"/>
    <lineage>
        <taxon>Eukaryota</taxon>
        <taxon>Fungi</taxon>
        <taxon>Dikarya</taxon>
        <taxon>Ascomycota</taxon>
        <taxon>Pezizomycotina</taxon>
        <taxon>Dothideomycetes</taxon>
        <taxon>Pleosporomycetidae</taxon>
        <taxon>Pleosporales</taxon>
        <taxon>Pleosporineae</taxon>
        <taxon>Pleosporaceae</taxon>
        <taxon>Pyrenophora</taxon>
    </lineage>
</organism>
<dbReference type="InterPro" id="IPR004843">
    <property type="entry name" value="Calcineurin-like_PHP"/>
</dbReference>